<proteinExistence type="predicted"/>
<evidence type="ECO:0000313" key="1">
    <source>
        <dbReference type="EMBL" id="CAJ2633752.1"/>
    </source>
</evidence>
<organism evidence="1 2">
    <name type="scientific">Trifolium pratense</name>
    <name type="common">Red clover</name>
    <dbReference type="NCBI Taxonomy" id="57577"/>
    <lineage>
        <taxon>Eukaryota</taxon>
        <taxon>Viridiplantae</taxon>
        <taxon>Streptophyta</taxon>
        <taxon>Embryophyta</taxon>
        <taxon>Tracheophyta</taxon>
        <taxon>Spermatophyta</taxon>
        <taxon>Magnoliopsida</taxon>
        <taxon>eudicotyledons</taxon>
        <taxon>Gunneridae</taxon>
        <taxon>Pentapetalae</taxon>
        <taxon>rosids</taxon>
        <taxon>fabids</taxon>
        <taxon>Fabales</taxon>
        <taxon>Fabaceae</taxon>
        <taxon>Papilionoideae</taxon>
        <taxon>50 kb inversion clade</taxon>
        <taxon>NPAAA clade</taxon>
        <taxon>Hologalegina</taxon>
        <taxon>IRL clade</taxon>
        <taxon>Trifolieae</taxon>
        <taxon>Trifolium</taxon>
    </lineage>
</organism>
<reference evidence="1" key="1">
    <citation type="submission" date="2023-10" db="EMBL/GenBank/DDBJ databases">
        <authorList>
            <person name="Rodriguez Cubillos JULIANA M."/>
            <person name="De Vega J."/>
        </authorList>
    </citation>
    <scope>NUCLEOTIDE SEQUENCE</scope>
</reference>
<keyword evidence="2" id="KW-1185">Reference proteome</keyword>
<accession>A0ACB0ISC8</accession>
<protein>
    <submittedName>
        <fullName evidence="1">Uncharacterized protein</fullName>
    </submittedName>
</protein>
<dbReference type="Proteomes" id="UP001177021">
    <property type="component" value="Unassembled WGS sequence"/>
</dbReference>
<comment type="caution">
    <text evidence="1">The sequence shown here is derived from an EMBL/GenBank/DDBJ whole genome shotgun (WGS) entry which is preliminary data.</text>
</comment>
<name>A0ACB0ISC8_TRIPR</name>
<sequence>MAFSNNTRRILFTILVVIFFILVVSSQLGVESRPLQNEQFDGLLLHLLPRGPSVQSTPDPIHNDPIHS</sequence>
<dbReference type="EMBL" id="CASHSV030000002">
    <property type="protein sequence ID" value="CAJ2633752.1"/>
    <property type="molecule type" value="Genomic_DNA"/>
</dbReference>
<evidence type="ECO:0000313" key="2">
    <source>
        <dbReference type="Proteomes" id="UP001177021"/>
    </source>
</evidence>
<gene>
    <name evidence="1" type="ORF">MILVUS5_LOCUS4790</name>
</gene>